<feature type="compositionally biased region" description="Basic and acidic residues" evidence="1">
    <location>
        <begin position="72"/>
        <end position="105"/>
    </location>
</feature>
<name>A0A2R5H1Y7_9STRA</name>
<dbReference type="InParanoid" id="A0A2R5H1Y7"/>
<organism evidence="2 3">
    <name type="scientific">Hondaea fermentalgiana</name>
    <dbReference type="NCBI Taxonomy" id="2315210"/>
    <lineage>
        <taxon>Eukaryota</taxon>
        <taxon>Sar</taxon>
        <taxon>Stramenopiles</taxon>
        <taxon>Bigyra</taxon>
        <taxon>Labyrinthulomycetes</taxon>
        <taxon>Thraustochytrida</taxon>
        <taxon>Thraustochytriidae</taxon>
        <taxon>Hondaea</taxon>
    </lineage>
</organism>
<feature type="compositionally biased region" description="Low complexity" evidence="1">
    <location>
        <begin position="55"/>
        <end position="71"/>
    </location>
</feature>
<evidence type="ECO:0000313" key="2">
    <source>
        <dbReference type="EMBL" id="GBG35103.1"/>
    </source>
</evidence>
<dbReference type="Proteomes" id="UP000241890">
    <property type="component" value="Unassembled WGS sequence"/>
</dbReference>
<dbReference type="EMBL" id="BEYU01000299">
    <property type="protein sequence ID" value="GBG35103.1"/>
    <property type="molecule type" value="Genomic_DNA"/>
</dbReference>
<evidence type="ECO:0000313" key="3">
    <source>
        <dbReference type="Proteomes" id="UP000241890"/>
    </source>
</evidence>
<proteinExistence type="predicted"/>
<sequence length="105" mass="11656">IHRRRVDAREPRVRHAHEAVHGERRGGEPAGAVPPDPQAAQGAHVNPQHHDLHGAPAQCAQQRGRAAQRQNQEPRHHPKGDPRADAGQEEDQHQAGLQRDPRQVL</sequence>
<protein>
    <submittedName>
        <fullName evidence="2">Uncharacterized protein</fullName>
    </submittedName>
</protein>
<gene>
    <name evidence="2" type="ORF">FCC1311_113262</name>
</gene>
<feature type="non-terminal residue" evidence="2">
    <location>
        <position position="1"/>
    </location>
</feature>
<keyword evidence="3" id="KW-1185">Reference proteome</keyword>
<dbReference type="AlphaFoldDB" id="A0A2R5H1Y7"/>
<feature type="compositionally biased region" description="Basic and acidic residues" evidence="1">
    <location>
        <begin position="7"/>
        <end position="27"/>
    </location>
</feature>
<reference evidence="2 3" key="1">
    <citation type="submission" date="2017-12" db="EMBL/GenBank/DDBJ databases">
        <title>Sequencing, de novo assembly and annotation of complete genome of a new Thraustochytrid species, strain FCC1311.</title>
        <authorList>
            <person name="Sedici K."/>
            <person name="Godart F."/>
            <person name="Aiese Cigliano R."/>
            <person name="Sanseverino W."/>
            <person name="Barakat M."/>
            <person name="Ortet P."/>
            <person name="Marechal E."/>
            <person name="Cagnac O."/>
            <person name="Amato A."/>
        </authorList>
    </citation>
    <scope>NUCLEOTIDE SEQUENCE [LARGE SCALE GENOMIC DNA]</scope>
</reference>
<accession>A0A2R5H1Y7</accession>
<comment type="caution">
    <text evidence="2">The sequence shown here is derived from an EMBL/GenBank/DDBJ whole genome shotgun (WGS) entry which is preliminary data.</text>
</comment>
<evidence type="ECO:0000256" key="1">
    <source>
        <dbReference type="SAM" id="MobiDB-lite"/>
    </source>
</evidence>
<feature type="non-terminal residue" evidence="2">
    <location>
        <position position="105"/>
    </location>
</feature>
<feature type="region of interest" description="Disordered" evidence="1">
    <location>
        <begin position="1"/>
        <end position="105"/>
    </location>
</feature>